<evidence type="ECO:0000313" key="7">
    <source>
        <dbReference type="Proteomes" id="UP000081671"/>
    </source>
</evidence>
<keyword evidence="3" id="KW-0479">Metal-binding</keyword>
<dbReference type="InterPro" id="IPR050738">
    <property type="entry name" value="Sulfatase"/>
</dbReference>
<evidence type="ECO:0000256" key="1">
    <source>
        <dbReference type="ARBA" id="ARBA00001913"/>
    </source>
</evidence>
<gene>
    <name evidence="8" type="primary">LOC106002717</name>
</gene>
<evidence type="ECO:0000256" key="2">
    <source>
        <dbReference type="ARBA" id="ARBA00008779"/>
    </source>
</evidence>
<dbReference type="GeneID" id="106002717"/>
<keyword evidence="5" id="KW-0106">Calcium</keyword>
<dbReference type="PANTHER" id="PTHR42693">
    <property type="entry name" value="ARYLSULFATASE FAMILY MEMBER"/>
    <property type="match status" value="1"/>
</dbReference>
<evidence type="ECO:0000256" key="5">
    <source>
        <dbReference type="ARBA" id="ARBA00022837"/>
    </source>
</evidence>
<evidence type="ECO:0000259" key="6">
    <source>
        <dbReference type="Pfam" id="PF00884"/>
    </source>
</evidence>
<dbReference type="InParanoid" id="A0A1S3GXJ4"/>
<dbReference type="InterPro" id="IPR024607">
    <property type="entry name" value="Sulfatase_CS"/>
</dbReference>
<feature type="domain" description="Sulfatase N-terminal" evidence="6">
    <location>
        <begin position="17"/>
        <end position="321"/>
    </location>
</feature>
<dbReference type="AlphaFoldDB" id="A0A1S3GXJ4"/>
<keyword evidence="4" id="KW-0378">Hydrolase</keyword>
<organism evidence="7 8">
    <name type="scientific">Dipodomys ordii</name>
    <name type="common">Ord's kangaroo rat</name>
    <dbReference type="NCBI Taxonomy" id="10020"/>
    <lineage>
        <taxon>Eukaryota</taxon>
        <taxon>Metazoa</taxon>
        <taxon>Chordata</taxon>
        <taxon>Craniata</taxon>
        <taxon>Vertebrata</taxon>
        <taxon>Euteleostomi</taxon>
        <taxon>Mammalia</taxon>
        <taxon>Eutheria</taxon>
        <taxon>Euarchontoglires</taxon>
        <taxon>Glires</taxon>
        <taxon>Rodentia</taxon>
        <taxon>Castorimorpha</taxon>
        <taxon>Heteromyidae</taxon>
        <taxon>Dipodomyinae</taxon>
        <taxon>Dipodomys</taxon>
    </lineage>
</organism>
<accession>A0A1S3GXJ4</accession>
<comment type="similarity">
    <text evidence="2">Belongs to the sulfatase family.</text>
</comment>
<dbReference type="Pfam" id="PF00884">
    <property type="entry name" value="Sulfatase"/>
    <property type="match status" value="1"/>
</dbReference>
<evidence type="ECO:0000256" key="4">
    <source>
        <dbReference type="ARBA" id="ARBA00022801"/>
    </source>
</evidence>
<dbReference type="OrthoDB" id="103349at2759"/>
<evidence type="ECO:0000313" key="8">
    <source>
        <dbReference type="RefSeq" id="XP_012892994.1"/>
    </source>
</evidence>
<dbReference type="Gene3D" id="3.30.1120.10">
    <property type="match status" value="1"/>
</dbReference>
<dbReference type="GO" id="GO:0046872">
    <property type="term" value="F:metal ion binding"/>
    <property type="evidence" value="ECO:0007669"/>
    <property type="project" value="UniProtKB-KW"/>
</dbReference>
<dbReference type="RefSeq" id="XP_012892994.1">
    <property type="nucleotide sequence ID" value="XM_013037540.1"/>
</dbReference>
<dbReference type="InterPro" id="IPR000917">
    <property type="entry name" value="Sulfatase_N"/>
</dbReference>
<comment type="cofactor">
    <cofactor evidence="1">
        <name>Ca(2+)</name>
        <dbReference type="ChEBI" id="CHEBI:29108"/>
    </cofactor>
</comment>
<proteinExistence type="inferred from homology"/>
<dbReference type="SUPFAM" id="SSF53649">
    <property type="entry name" value="Alkaline phosphatase-like"/>
    <property type="match status" value="1"/>
</dbReference>
<keyword evidence="7" id="KW-1185">Reference proteome</keyword>
<dbReference type="Pfam" id="PF14707">
    <property type="entry name" value="Sulfatase_C"/>
    <property type="match status" value="1"/>
</dbReference>
<protein>
    <submittedName>
        <fullName evidence="8">Arylsulfatase E-like</fullName>
    </submittedName>
</protein>
<name>A0A1S3GXJ4_DIPOR</name>
<reference evidence="8" key="1">
    <citation type="submission" date="2025-08" db="UniProtKB">
        <authorList>
            <consortium name="RefSeq"/>
        </authorList>
    </citation>
    <scope>IDENTIFICATION</scope>
    <source>
        <tissue evidence="8">Kidney</tissue>
    </source>
</reference>
<dbReference type="PROSITE" id="PS00149">
    <property type="entry name" value="SULFATASE_2"/>
    <property type="match status" value="1"/>
</dbReference>
<sequence length="483" mass="52538">MVTTNGARVLQWAAVSGGLPTSEITFAKILQEQGYATGLIGKWHLGLNCESPTDHCHHPLNHGFDSFFGVPFTLMGDCLQAEPSEKRARLQGPLDLGAQLLLLSLLCLAAGKLTGLLGLRWVPWVLGPGCGALLLACTSRILGVFIVHADCFLMRDHQVVQQPLRFEASARLFLREAEAFIHRHQARPFLLLISFLHVHVPLVTSPAFRGRSAHGAYGDNVEELDWMVGRLLAALDGAGLGRRTLVYFTSDHGASLEARAGGARLGGSNGVHRGGKGMGGWEGGIRVPGLVRWPGTLPAGRLVLEPTSLMDLFPTVVRLAGGWVPADREVDGRDLMPALLGTAQAAGHDFLLHYCEARLHAVRWFDRPSRTVWKLHFATPRFDPPGSGACLGFPACACSGRRMTRHRRPLLFDLTADPGETRPLQGPMATRRRVEAAVARMLRTRRPRAAPPLAPAHNTWSPRLQPCCVPGLLCACDRLIPDL</sequence>
<dbReference type="Gene3D" id="1.10.287.550">
    <property type="entry name" value="Helix hairpin bin"/>
    <property type="match status" value="1"/>
</dbReference>
<dbReference type="PANTHER" id="PTHR42693:SF48">
    <property type="entry name" value="ARYLSULFATASE L"/>
    <property type="match status" value="1"/>
</dbReference>
<dbReference type="KEGG" id="dord:106002717"/>
<dbReference type="InterPro" id="IPR017850">
    <property type="entry name" value="Alkaline_phosphatase_core_sf"/>
</dbReference>
<dbReference type="Proteomes" id="UP000081671">
    <property type="component" value="Unplaced"/>
</dbReference>
<evidence type="ECO:0000256" key="3">
    <source>
        <dbReference type="ARBA" id="ARBA00022723"/>
    </source>
</evidence>
<dbReference type="Gene3D" id="3.40.720.10">
    <property type="entry name" value="Alkaline Phosphatase, subunit A"/>
    <property type="match status" value="1"/>
</dbReference>
<dbReference type="GO" id="GO:0004065">
    <property type="term" value="F:arylsulfatase activity"/>
    <property type="evidence" value="ECO:0007669"/>
    <property type="project" value="TreeGrafter"/>
</dbReference>